<sequence length="110" mass="12918">MKIFEENNPHKESNDIIGIIRKPNIYLIYIELEKSKDITELQCIRYDSIVENLITMADDDMLNIQIFIPELHIQKGKADNRIVGKQEISISDELKSFYNAHKNDFVFFKA</sequence>
<reference evidence="1 2" key="1">
    <citation type="submission" date="2015-12" db="EMBL/GenBank/DDBJ databases">
        <title>Draft genome of the nematode, Onchocerca flexuosa.</title>
        <authorList>
            <person name="Mitreva M."/>
        </authorList>
    </citation>
    <scope>NUCLEOTIDE SEQUENCE [LARGE SCALE GENOMIC DNA]</scope>
    <source>
        <strain evidence="1">Red Deer</strain>
    </source>
</reference>
<dbReference type="Proteomes" id="UP000242913">
    <property type="component" value="Unassembled WGS sequence"/>
</dbReference>
<dbReference type="EMBL" id="KZ269981">
    <property type="protein sequence ID" value="OZC11336.1"/>
    <property type="molecule type" value="Genomic_DNA"/>
</dbReference>
<evidence type="ECO:0000313" key="1">
    <source>
        <dbReference type="EMBL" id="OZC11336.1"/>
    </source>
</evidence>
<name>A0A238C2G9_9BILA</name>
<dbReference type="AlphaFoldDB" id="A0A238C2G9"/>
<proteinExistence type="predicted"/>
<accession>A0A238C2G9</accession>
<organism evidence="1 2">
    <name type="scientific">Onchocerca flexuosa</name>
    <dbReference type="NCBI Taxonomy" id="387005"/>
    <lineage>
        <taxon>Eukaryota</taxon>
        <taxon>Metazoa</taxon>
        <taxon>Ecdysozoa</taxon>
        <taxon>Nematoda</taxon>
        <taxon>Chromadorea</taxon>
        <taxon>Rhabditida</taxon>
        <taxon>Spirurina</taxon>
        <taxon>Spiruromorpha</taxon>
        <taxon>Filarioidea</taxon>
        <taxon>Onchocercidae</taxon>
        <taxon>Onchocerca</taxon>
    </lineage>
</organism>
<gene>
    <name evidence="1" type="ORF">X798_01752</name>
</gene>
<protein>
    <submittedName>
        <fullName evidence="1">Uncharacterized protein</fullName>
    </submittedName>
</protein>
<keyword evidence="2" id="KW-1185">Reference proteome</keyword>
<evidence type="ECO:0000313" key="2">
    <source>
        <dbReference type="Proteomes" id="UP000242913"/>
    </source>
</evidence>